<dbReference type="PANTHER" id="PTHR42760:SF122">
    <property type="entry name" value="NAD(P)-BINDING PROTEIN"/>
    <property type="match status" value="1"/>
</dbReference>
<dbReference type="KEGG" id="mrob:HH214_05855"/>
<dbReference type="InterPro" id="IPR002347">
    <property type="entry name" value="SDR_fam"/>
</dbReference>
<dbReference type="EMBL" id="CP051682">
    <property type="protein sequence ID" value="QJD95429.1"/>
    <property type="molecule type" value="Genomic_DNA"/>
</dbReference>
<dbReference type="SUPFAM" id="SSF51735">
    <property type="entry name" value="NAD(P)-binding Rossmann-fold domains"/>
    <property type="match status" value="1"/>
</dbReference>
<name>A0A7L5DZI0_9SPHI</name>
<proteinExistence type="inferred from homology"/>
<evidence type="ECO:0000313" key="3">
    <source>
        <dbReference type="Proteomes" id="UP000503278"/>
    </source>
</evidence>
<dbReference type="GO" id="GO:0048038">
    <property type="term" value="F:quinone binding"/>
    <property type="evidence" value="ECO:0007669"/>
    <property type="project" value="TreeGrafter"/>
</dbReference>
<dbReference type="GO" id="GO:0016616">
    <property type="term" value="F:oxidoreductase activity, acting on the CH-OH group of donors, NAD or NADP as acceptor"/>
    <property type="evidence" value="ECO:0007669"/>
    <property type="project" value="TreeGrafter"/>
</dbReference>
<reference evidence="2 3" key="1">
    <citation type="submission" date="2020-04" db="EMBL/GenBank/DDBJ databases">
        <title>Genome sequencing of novel species.</title>
        <authorList>
            <person name="Heo J."/>
            <person name="Kim S.-J."/>
            <person name="Kim J.-S."/>
            <person name="Hong S.-B."/>
            <person name="Kwon S.-W."/>
        </authorList>
    </citation>
    <scope>NUCLEOTIDE SEQUENCE [LARGE SCALE GENOMIC DNA]</scope>
    <source>
        <strain evidence="2 3">F39-2</strain>
    </source>
</reference>
<dbReference type="InterPro" id="IPR020904">
    <property type="entry name" value="Sc_DH/Rdtase_CS"/>
</dbReference>
<dbReference type="Pfam" id="PF13561">
    <property type="entry name" value="adh_short_C2"/>
    <property type="match status" value="1"/>
</dbReference>
<dbReference type="Proteomes" id="UP000503278">
    <property type="component" value="Chromosome"/>
</dbReference>
<keyword evidence="3" id="KW-1185">Reference proteome</keyword>
<dbReference type="Gene3D" id="3.40.50.720">
    <property type="entry name" value="NAD(P)-binding Rossmann-like Domain"/>
    <property type="match status" value="1"/>
</dbReference>
<accession>A0A7L5DZI0</accession>
<evidence type="ECO:0000313" key="2">
    <source>
        <dbReference type="EMBL" id="QJD95429.1"/>
    </source>
</evidence>
<dbReference type="AlphaFoldDB" id="A0A7L5DZI0"/>
<dbReference type="RefSeq" id="WP_169606443.1">
    <property type="nucleotide sequence ID" value="NZ_CP051682.1"/>
</dbReference>
<dbReference type="PROSITE" id="PS00061">
    <property type="entry name" value="ADH_SHORT"/>
    <property type="match status" value="1"/>
</dbReference>
<dbReference type="PANTHER" id="PTHR42760">
    <property type="entry name" value="SHORT-CHAIN DEHYDROGENASES/REDUCTASES FAMILY MEMBER"/>
    <property type="match status" value="1"/>
</dbReference>
<dbReference type="InterPro" id="IPR036291">
    <property type="entry name" value="NAD(P)-bd_dom_sf"/>
</dbReference>
<protein>
    <submittedName>
        <fullName evidence="2">SDR family oxidoreductase</fullName>
    </submittedName>
</protein>
<organism evidence="2 3">
    <name type="scientific">Mucilaginibacter robiniae</name>
    <dbReference type="NCBI Taxonomy" id="2728022"/>
    <lineage>
        <taxon>Bacteria</taxon>
        <taxon>Pseudomonadati</taxon>
        <taxon>Bacteroidota</taxon>
        <taxon>Sphingobacteriia</taxon>
        <taxon>Sphingobacteriales</taxon>
        <taxon>Sphingobacteriaceae</taxon>
        <taxon>Mucilaginibacter</taxon>
    </lineage>
</organism>
<dbReference type="FunFam" id="3.40.50.720:FF:000084">
    <property type="entry name" value="Short-chain dehydrogenase reductase"/>
    <property type="match status" value="1"/>
</dbReference>
<gene>
    <name evidence="2" type="ORF">HH214_05855</name>
</gene>
<evidence type="ECO:0000256" key="1">
    <source>
        <dbReference type="ARBA" id="ARBA00006484"/>
    </source>
</evidence>
<dbReference type="CDD" id="cd05233">
    <property type="entry name" value="SDR_c"/>
    <property type="match status" value="1"/>
</dbReference>
<dbReference type="PRINTS" id="PR00081">
    <property type="entry name" value="GDHRDH"/>
</dbReference>
<sequence length="242" mass="26302">MRFSNKVCLVTGGGSGIGKATCLRMAVEGGTVIVIDREEKSGIKTVDEITKKDGQAMFIRVDVGVTDEIEQCVKTVVEKYKKIDVLVNDAAMMTFQKIVDLSIADWDQVIDVNLRSVFAFCKYCLPYMKKGAVVNVSSVHAFQTEQTVLPYAASKGGIEAFTRGLSREYTHEQARFNCVAPGAVDTPMLWSNPEVKDGDEKITGQVGEPEDLAAAICFMASDEARFVNGTTLVVDGGRLAIL</sequence>
<dbReference type="PRINTS" id="PR00080">
    <property type="entry name" value="SDRFAMILY"/>
</dbReference>
<dbReference type="GO" id="GO:0006633">
    <property type="term" value="P:fatty acid biosynthetic process"/>
    <property type="evidence" value="ECO:0007669"/>
    <property type="project" value="TreeGrafter"/>
</dbReference>
<comment type="similarity">
    <text evidence="1">Belongs to the short-chain dehydrogenases/reductases (SDR) family.</text>
</comment>